<evidence type="ECO:0000313" key="2">
    <source>
        <dbReference type="Proteomes" id="UP000003672"/>
    </source>
</evidence>
<gene>
    <name evidence="1" type="ORF">HMPREF0514_10565</name>
</gene>
<sequence>MVQLFNVLEKILGFKEEVLAKILEYGLFILMAHLLQTINLHLD</sequence>
<comment type="caution">
    <text evidence="1">The sequence shown here is derived from an EMBL/GenBank/DDBJ whole genome shotgun (WGS) entry which is preliminary data.</text>
</comment>
<reference evidence="1 2" key="1">
    <citation type="submission" date="2010-06" db="EMBL/GenBank/DDBJ databases">
        <authorList>
            <person name="Muzny D."/>
            <person name="Qin X."/>
            <person name="Buhay C."/>
            <person name="Dugan-Rocha S."/>
            <person name="Ding Y."/>
            <person name="Chen G."/>
            <person name="Hawes A."/>
            <person name="Holder M."/>
            <person name="Jhangiani S."/>
            <person name="Johnson A."/>
            <person name="Khan Z."/>
            <person name="Li Z."/>
            <person name="Liu W."/>
            <person name="Liu X."/>
            <person name="Perez L."/>
            <person name="Shen H."/>
            <person name="Wang Q."/>
            <person name="Watt J."/>
            <person name="Xi L."/>
            <person name="Xin Y."/>
            <person name="Zhou J."/>
            <person name="Deng J."/>
            <person name="Jiang H."/>
            <person name="Liu Y."/>
            <person name="Qu J."/>
            <person name="Song X.-Z."/>
            <person name="Zhang L."/>
            <person name="Villasana D."/>
            <person name="Johnson A."/>
            <person name="Liu J."/>
            <person name="Liyanage D."/>
            <person name="Lorensuhewa L."/>
            <person name="Robinson T."/>
            <person name="Song A."/>
            <person name="Song B.-B."/>
            <person name="Dinh H."/>
            <person name="Thornton R."/>
            <person name="Coyle M."/>
            <person name="Francisco L."/>
            <person name="Jackson L."/>
            <person name="Javaid M."/>
            <person name="Korchina V."/>
            <person name="Kovar C."/>
            <person name="Mata R."/>
            <person name="Mathew T."/>
            <person name="Ngo R."/>
            <person name="Nguyen L."/>
            <person name="Nguyen N."/>
            <person name="Okwuonu G."/>
            <person name="Ongeri F."/>
            <person name="Pham C."/>
            <person name="Simmons D."/>
            <person name="Wilczek-Boney K."/>
            <person name="Hale W."/>
            <person name="Jakkamsetti A."/>
            <person name="Pham P."/>
            <person name="Ruth R."/>
            <person name="San Lucas F."/>
            <person name="Warren J."/>
            <person name="Zhang J."/>
            <person name="Zhao Z."/>
            <person name="Zhou C."/>
            <person name="Zhu D."/>
            <person name="Lee S."/>
            <person name="Bess C."/>
            <person name="Blankenburg K."/>
            <person name="Forbes L."/>
            <person name="Fu Q."/>
            <person name="Gubbala S."/>
            <person name="Hirani K."/>
            <person name="Jayaseelan J.C."/>
            <person name="Lara F."/>
            <person name="Munidasa M."/>
            <person name="Palculict T."/>
            <person name="Patil S."/>
            <person name="Pu L.-L."/>
            <person name="Saada N."/>
            <person name="Tang L."/>
            <person name="Weissenberger G."/>
            <person name="Zhu Y."/>
            <person name="Hemphill L."/>
            <person name="Shang Y."/>
            <person name="Youmans B."/>
            <person name="Ayvaz T."/>
            <person name="Ross M."/>
            <person name="Santibanez J."/>
            <person name="Aqrawi P."/>
            <person name="Gross S."/>
            <person name="Joshi V."/>
            <person name="Fowler G."/>
            <person name="Nazareth L."/>
            <person name="Reid J."/>
            <person name="Worley K."/>
            <person name="Petrosino J."/>
            <person name="Highlander S."/>
            <person name="Gibbs R."/>
        </authorList>
    </citation>
    <scope>NUCLEOTIDE SEQUENCE [LARGE SCALE GENOMIC DNA]</scope>
    <source>
        <strain evidence="1 2">JV-V03</strain>
    </source>
</reference>
<accession>A0AA87A4Y5</accession>
<name>A0AA87A4Y5_9LACO</name>
<dbReference type="EMBL" id="ACGO02000001">
    <property type="protein sequence ID" value="EFJ70121.1"/>
    <property type="molecule type" value="Genomic_DNA"/>
</dbReference>
<protein>
    <submittedName>
        <fullName evidence="1">Uncharacterized protein</fullName>
    </submittedName>
</protein>
<evidence type="ECO:0000313" key="1">
    <source>
        <dbReference type="EMBL" id="EFJ70121.1"/>
    </source>
</evidence>
<organism evidence="1 2">
    <name type="scientific">Lactobacillus paragasseri JV-V03</name>
    <dbReference type="NCBI Taxonomy" id="525326"/>
    <lineage>
        <taxon>Bacteria</taxon>
        <taxon>Bacillati</taxon>
        <taxon>Bacillota</taxon>
        <taxon>Bacilli</taxon>
        <taxon>Lactobacillales</taxon>
        <taxon>Lactobacillaceae</taxon>
        <taxon>Lactobacillus</taxon>
    </lineage>
</organism>
<dbReference type="Proteomes" id="UP000003672">
    <property type="component" value="Unassembled WGS sequence"/>
</dbReference>
<proteinExistence type="predicted"/>
<dbReference type="AlphaFoldDB" id="A0AA87A4Y5"/>